<dbReference type="GO" id="GO:0003743">
    <property type="term" value="F:translation initiation factor activity"/>
    <property type="evidence" value="ECO:0007669"/>
    <property type="project" value="InterPro"/>
</dbReference>
<dbReference type="PANTHER" id="PTHR12217:SF4">
    <property type="entry name" value="EUKARYOTIC TRANSLATION INITIATION FACTOR 2D"/>
    <property type="match status" value="1"/>
</dbReference>
<keyword evidence="2" id="KW-1185">Reference proteome</keyword>
<dbReference type="GO" id="GO:0001731">
    <property type="term" value="P:formation of translation preinitiation complex"/>
    <property type="evidence" value="ECO:0007669"/>
    <property type="project" value="InterPro"/>
</dbReference>
<dbReference type="SUPFAM" id="SSF47592">
    <property type="entry name" value="SWIB/MDM2 domain"/>
    <property type="match status" value="1"/>
</dbReference>
<dbReference type="SUPFAM" id="SSF55159">
    <property type="entry name" value="eIF1-like"/>
    <property type="match status" value="1"/>
</dbReference>
<feature type="domain" description="SUI1" evidence="1">
    <location>
        <begin position="145"/>
        <end position="220"/>
    </location>
</feature>
<dbReference type="AlphaFoldDB" id="A0A915JDH1"/>
<evidence type="ECO:0000313" key="3">
    <source>
        <dbReference type="WBParaSite" id="nRc.2.0.1.t24558-RA"/>
    </source>
</evidence>
<reference evidence="3" key="1">
    <citation type="submission" date="2022-11" db="UniProtKB">
        <authorList>
            <consortium name="WormBaseParasite"/>
        </authorList>
    </citation>
    <scope>IDENTIFICATION</scope>
</reference>
<evidence type="ECO:0000259" key="1">
    <source>
        <dbReference type="PROSITE" id="PS50296"/>
    </source>
</evidence>
<dbReference type="InterPro" id="IPR036877">
    <property type="entry name" value="SUI1_dom_sf"/>
</dbReference>
<dbReference type="Pfam" id="PF26291">
    <property type="entry name" value="SWIB_eIF2D"/>
    <property type="match status" value="1"/>
</dbReference>
<dbReference type="Proteomes" id="UP000887565">
    <property type="component" value="Unplaced"/>
</dbReference>
<dbReference type="Gene3D" id="3.30.780.10">
    <property type="entry name" value="SUI1-like domain"/>
    <property type="match status" value="1"/>
</dbReference>
<dbReference type="InterPro" id="IPR001950">
    <property type="entry name" value="SUI1"/>
</dbReference>
<dbReference type="WBParaSite" id="nRc.2.0.1.t24558-RA">
    <property type="protein sequence ID" value="nRc.2.0.1.t24558-RA"/>
    <property type="gene ID" value="nRc.2.0.1.g24558"/>
</dbReference>
<evidence type="ECO:0000313" key="2">
    <source>
        <dbReference type="Proteomes" id="UP000887565"/>
    </source>
</evidence>
<dbReference type="CDD" id="cd11608">
    <property type="entry name" value="eIF2D_C"/>
    <property type="match status" value="1"/>
</dbReference>
<dbReference type="InterPro" id="IPR058886">
    <property type="entry name" value="SWIB_eIF2D"/>
</dbReference>
<dbReference type="InterPro" id="IPR039757">
    <property type="entry name" value="EIF2D"/>
</dbReference>
<dbReference type="Pfam" id="PF01253">
    <property type="entry name" value="SUI1"/>
    <property type="match status" value="1"/>
</dbReference>
<proteinExistence type="predicted"/>
<name>A0A915JDH1_ROMCU</name>
<organism evidence="2 3">
    <name type="scientific">Romanomermis culicivorax</name>
    <name type="common">Nematode worm</name>
    <dbReference type="NCBI Taxonomy" id="13658"/>
    <lineage>
        <taxon>Eukaryota</taxon>
        <taxon>Metazoa</taxon>
        <taxon>Ecdysozoa</taxon>
        <taxon>Nematoda</taxon>
        <taxon>Enoplea</taxon>
        <taxon>Dorylaimia</taxon>
        <taxon>Mermithida</taxon>
        <taxon>Mermithoidea</taxon>
        <taxon>Mermithidae</taxon>
        <taxon>Romanomermis</taxon>
    </lineage>
</organism>
<accession>A0A915JDH1</accession>
<dbReference type="PANTHER" id="PTHR12217">
    <property type="entry name" value="EUKARYOTIC TRANSLATION INITIATION FACTOR 2D"/>
    <property type="match status" value="1"/>
</dbReference>
<dbReference type="PROSITE" id="PS50296">
    <property type="entry name" value="SUI1"/>
    <property type="match status" value="1"/>
</dbReference>
<sequence>AYFNNHQAFRDPQAADKAELALPSSSELVPNTKNTDFKEMLSLPNCLLPLIRLYKPDAKKGDAYPATEIRRMATEYVRKEQLVAAGQPPRVRLDALLAACTNRKIAEEFTWPKFFEYLMAQLNPCYEFNFSDGSSGIKKGRPPVLVIQTVKRAGNKNVILINHAACFNIDCDQLCKDLRVAMAASSTLNTEIHTLASTGPQVIVQGNNVAVVANLLREKYNVPKTAIKILHLRVSKSKEKISLHSAEKI</sequence>
<dbReference type="InterPro" id="IPR036885">
    <property type="entry name" value="SWIB_MDM2_dom_sf"/>
</dbReference>
<protein>
    <submittedName>
        <fullName evidence="3">SUI1 domain-containing protein</fullName>
    </submittedName>
</protein>
<dbReference type="OMA" id="MATEYVR"/>
<dbReference type="InterPro" id="IPR039759">
    <property type="entry name" value="eIF2D_SUI1"/>
</dbReference>